<reference evidence="8" key="3">
    <citation type="submission" date="2022-05" db="EMBL/GenBank/DDBJ databases">
        <authorList>
            <person name="Kunte H.-J."/>
        </authorList>
    </citation>
    <scope>NUCLEOTIDE SEQUENCE</scope>
    <source>
        <strain evidence="8">G5</strain>
    </source>
</reference>
<sequence>MPTKPPHPPKAMTSPDARRPGRPAAARADAGQRDRLIDAAVTLFARHGVAATSTKAIAAEAGVTPALVHYYFREREQLLEAVFEERLLPLVDQVFSGAPPPSDGPPPDVSTLIQGLAGRLIRVASATPWFPGLWIREIVGVEGQLRERLVQRVATQRATLITGPLMAAQARGQLNPGLEPALVMVSLIGLTLLPLATSHIWQRLPGAEAIDTDTLVRHVTALLAHGLSAPASPSST</sequence>
<dbReference type="EMBL" id="CP097330">
    <property type="protein sequence ID" value="URF04626.1"/>
    <property type="molecule type" value="Genomic_DNA"/>
</dbReference>
<evidence type="ECO:0000256" key="4">
    <source>
        <dbReference type="PROSITE-ProRule" id="PRU00335"/>
    </source>
</evidence>
<dbReference type="PROSITE" id="PS50977">
    <property type="entry name" value="HTH_TETR_2"/>
    <property type="match status" value="1"/>
</dbReference>
<dbReference type="InterPro" id="IPR009057">
    <property type="entry name" value="Homeodomain-like_sf"/>
</dbReference>
<keyword evidence="2 4" id="KW-0238">DNA-binding</keyword>
<dbReference type="SUPFAM" id="SSF48498">
    <property type="entry name" value="Tetracyclin repressor-like, C-terminal domain"/>
    <property type="match status" value="1"/>
</dbReference>
<evidence type="ECO:0000259" key="6">
    <source>
        <dbReference type="PROSITE" id="PS50977"/>
    </source>
</evidence>
<dbReference type="KEGG" id="ccam:M5D45_01860"/>
<evidence type="ECO:0000256" key="2">
    <source>
        <dbReference type="ARBA" id="ARBA00023125"/>
    </source>
</evidence>
<dbReference type="SUPFAM" id="SSF46689">
    <property type="entry name" value="Homeodomain-like"/>
    <property type="match status" value="1"/>
</dbReference>
<dbReference type="GO" id="GO:0000976">
    <property type="term" value="F:transcription cis-regulatory region binding"/>
    <property type="evidence" value="ECO:0007669"/>
    <property type="project" value="TreeGrafter"/>
</dbReference>
<name>A0AAE9I613_9BURK</name>
<evidence type="ECO:0000256" key="5">
    <source>
        <dbReference type="SAM" id="MobiDB-lite"/>
    </source>
</evidence>
<organism evidence="8 10">
    <name type="scientific">Cupriavidus campinensis</name>
    <dbReference type="NCBI Taxonomy" id="151783"/>
    <lineage>
        <taxon>Bacteria</taxon>
        <taxon>Pseudomonadati</taxon>
        <taxon>Pseudomonadota</taxon>
        <taxon>Betaproteobacteria</taxon>
        <taxon>Burkholderiales</taxon>
        <taxon>Burkholderiaceae</taxon>
        <taxon>Cupriavidus</taxon>
    </lineage>
</organism>
<dbReference type="PRINTS" id="PR00455">
    <property type="entry name" value="HTHTETR"/>
</dbReference>
<dbReference type="PANTHER" id="PTHR30055">
    <property type="entry name" value="HTH-TYPE TRANSCRIPTIONAL REGULATOR RUTR"/>
    <property type="match status" value="1"/>
</dbReference>
<dbReference type="InterPro" id="IPR050109">
    <property type="entry name" value="HTH-type_TetR-like_transc_reg"/>
</dbReference>
<dbReference type="Proteomes" id="UP001056132">
    <property type="component" value="Chromosome 1"/>
</dbReference>
<dbReference type="PANTHER" id="PTHR30055:SF234">
    <property type="entry name" value="HTH-TYPE TRANSCRIPTIONAL REGULATOR BETI"/>
    <property type="match status" value="1"/>
</dbReference>
<evidence type="ECO:0000313" key="9">
    <source>
        <dbReference type="Proteomes" id="UP000318943"/>
    </source>
</evidence>
<dbReference type="Proteomes" id="UP000318943">
    <property type="component" value="Unassembled WGS sequence"/>
</dbReference>
<evidence type="ECO:0000256" key="1">
    <source>
        <dbReference type="ARBA" id="ARBA00023015"/>
    </source>
</evidence>
<reference evidence="7 9" key="1">
    <citation type="submission" date="2019-05" db="EMBL/GenBank/DDBJ databases">
        <title>Whole genome sequence analysis of Cupriavidus campinensis S14E4C strain.</title>
        <authorList>
            <person name="Abbaszade G."/>
            <person name="Szabo A."/>
            <person name="Toumi M."/>
            <person name="Toth E."/>
        </authorList>
    </citation>
    <scope>NUCLEOTIDE SEQUENCE [LARGE SCALE GENOMIC DNA]</scope>
    <source>
        <strain evidence="7 9">S14E4C</strain>
    </source>
</reference>
<dbReference type="GO" id="GO:0003700">
    <property type="term" value="F:DNA-binding transcription factor activity"/>
    <property type="evidence" value="ECO:0007669"/>
    <property type="project" value="TreeGrafter"/>
</dbReference>
<accession>A0AAE9I613</accession>
<keyword evidence="9" id="KW-1185">Reference proteome</keyword>
<keyword evidence="1" id="KW-0805">Transcription regulation</keyword>
<dbReference type="Gene3D" id="1.10.357.10">
    <property type="entry name" value="Tetracycline Repressor, domain 2"/>
    <property type="match status" value="1"/>
</dbReference>
<keyword evidence="3" id="KW-0804">Transcription</keyword>
<evidence type="ECO:0000313" key="8">
    <source>
        <dbReference type="EMBL" id="URF04626.1"/>
    </source>
</evidence>
<dbReference type="InterPro" id="IPR036271">
    <property type="entry name" value="Tet_transcr_reg_TetR-rel_C_sf"/>
</dbReference>
<evidence type="ECO:0000313" key="7">
    <source>
        <dbReference type="EMBL" id="TSP09414.1"/>
    </source>
</evidence>
<protein>
    <submittedName>
        <fullName evidence="8">TetR/AcrR family transcriptional regulator</fullName>
    </submittedName>
</protein>
<dbReference type="EMBL" id="VCIZ01000027">
    <property type="protein sequence ID" value="TSP09414.1"/>
    <property type="molecule type" value="Genomic_DNA"/>
</dbReference>
<feature type="domain" description="HTH tetR-type" evidence="6">
    <location>
        <begin position="30"/>
        <end position="90"/>
    </location>
</feature>
<dbReference type="InterPro" id="IPR001647">
    <property type="entry name" value="HTH_TetR"/>
</dbReference>
<proteinExistence type="predicted"/>
<dbReference type="Pfam" id="PF00440">
    <property type="entry name" value="TetR_N"/>
    <property type="match status" value="1"/>
</dbReference>
<feature type="DNA-binding region" description="H-T-H motif" evidence="4">
    <location>
        <begin position="53"/>
        <end position="72"/>
    </location>
</feature>
<dbReference type="RefSeq" id="WP_144203114.1">
    <property type="nucleotide sequence ID" value="NZ_CP097330.1"/>
</dbReference>
<evidence type="ECO:0000256" key="3">
    <source>
        <dbReference type="ARBA" id="ARBA00023163"/>
    </source>
</evidence>
<gene>
    <name evidence="7" type="ORF">FGG12_27735</name>
    <name evidence="8" type="ORF">M5D45_01860</name>
</gene>
<reference evidence="8" key="2">
    <citation type="journal article" date="2022" name="Microbiol. Resour. Announc.">
        <title>Genome Sequence of Cupriavidus campinensis Strain G5, a Member of a Bacterial Consortium Capable of Polyethylene Degradation.</title>
        <authorList>
            <person name="Schneider B."/>
            <person name="Pfeiffer F."/>
            <person name="Dyall-Smith M."/>
            <person name="Kunte H.J."/>
        </authorList>
    </citation>
    <scope>NUCLEOTIDE SEQUENCE</scope>
    <source>
        <strain evidence="8">G5</strain>
    </source>
</reference>
<dbReference type="AlphaFoldDB" id="A0AAE9I613"/>
<evidence type="ECO:0000313" key="10">
    <source>
        <dbReference type="Proteomes" id="UP001056132"/>
    </source>
</evidence>
<feature type="region of interest" description="Disordered" evidence="5">
    <location>
        <begin position="1"/>
        <end position="31"/>
    </location>
</feature>